<accession>A0ABM3ZYY5</accession>
<protein>
    <submittedName>
        <fullName evidence="9">Uncharacterized protein LOC125418630</fullName>
    </submittedName>
</protein>
<dbReference type="PANTHER" id="PTHR46288:SF27">
    <property type="entry name" value="CYSTEINE_HISTIDINE-RICH C1 DOMAIN FAMILY PROTEIN"/>
    <property type="match status" value="1"/>
</dbReference>
<gene>
    <name evidence="9" type="primary">LOC125418630</name>
</gene>
<dbReference type="InterPro" id="IPR004146">
    <property type="entry name" value="DC1"/>
</dbReference>
<dbReference type="InterPro" id="IPR001965">
    <property type="entry name" value="Znf_PHD"/>
</dbReference>
<evidence type="ECO:0000256" key="1">
    <source>
        <dbReference type="ARBA" id="ARBA00022723"/>
    </source>
</evidence>
<dbReference type="Proteomes" id="UP001652623">
    <property type="component" value="Chromosome 12"/>
</dbReference>
<keyword evidence="6" id="KW-0175">Coiled coil</keyword>
<dbReference type="SMART" id="SM00249">
    <property type="entry name" value="PHD"/>
    <property type="match status" value="3"/>
</dbReference>
<reference evidence="9" key="1">
    <citation type="submission" date="2025-08" db="UniProtKB">
        <authorList>
            <consortium name="RefSeq"/>
        </authorList>
    </citation>
    <scope>IDENTIFICATION</scope>
    <source>
        <tissue evidence="9">Seedling</tissue>
    </source>
</reference>
<keyword evidence="3 5" id="KW-0863">Zinc-finger</keyword>
<name>A0ABM3ZYY5_ZIZJJ</name>
<feature type="domain" description="PHD-type" evidence="7">
    <location>
        <begin position="321"/>
        <end position="389"/>
    </location>
</feature>
<keyword evidence="2" id="KW-0677">Repeat</keyword>
<dbReference type="RefSeq" id="XP_060669697.1">
    <property type="nucleotide sequence ID" value="XM_060813714.1"/>
</dbReference>
<sequence length="506" mass="59083">MAVQPFGLVDNIVTRLDCSWIESDRRLSVDRREQDINHPSHHHPLCKWDRGNINRPDIICRGCNRDLADVYCPEEGCEYFLHTFCADLGRLNNYSHVDHPLHPQHPLTFHFDSFPNDQTEFVCSFCKEAKTSGCFLLHCAHCDFYLDFYCALNFESKKTLLSQYQFPHFLHPHQGHTYSPYRSLDCKKKCRACGLSIGYNALVLKCSGFRCMYYLHVHCFRLPKEMKHPLHPQHTLTLLEGPPRPKVDPKVDDPFDLFAFNLSPGLCCNACQNNLKNLFVLHCNQCPEFILDISCAYINPNFKCDRHNHLLACFDTYWDLDDRCAVCNARCRNNGKVYRCVDCNFNVHKACLSLPLKVDYEDHVHPFTLVTSLNEDKDGKYYCDLCEERREPNHGLYCCVECGPSFVAHFECVLAPSYREGNPPWMISRRFLKTLKYKAETPTIAFTDDESLLFLKLNMKIKEMEQMLKQLPREGYRENVTEKLDELEKRNAEVEGMIRQLRELMN</sequence>
<keyword evidence="1" id="KW-0479">Metal-binding</keyword>
<evidence type="ECO:0000313" key="8">
    <source>
        <dbReference type="Proteomes" id="UP001652623"/>
    </source>
</evidence>
<evidence type="ECO:0000256" key="4">
    <source>
        <dbReference type="ARBA" id="ARBA00022833"/>
    </source>
</evidence>
<evidence type="ECO:0000256" key="3">
    <source>
        <dbReference type="ARBA" id="ARBA00022771"/>
    </source>
</evidence>
<evidence type="ECO:0000256" key="5">
    <source>
        <dbReference type="PROSITE-ProRule" id="PRU00146"/>
    </source>
</evidence>
<dbReference type="PROSITE" id="PS50016">
    <property type="entry name" value="ZF_PHD_2"/>
    <property type="match status" value="1"/>
</dbReference>
<dbReference type="InterPro" id="IPR019787">
    <property type="entry name" value="Znf_PHD-finger"/>
</dbReference>
<keyword evidence="8" id="KW-1185">Reference proteome</keyword>
<dbReference type="GeneID" id="125418630"/>
<feature type="coiled-coil region" evidence="6">
    <location>
        <begin position="477"/>
        <end position="504"/>
    </location>
</feature>
<dbReference type="InterPro" id="IPR046349">
    <property type="entry name" value="C1-like_sf"/>
</dbReference>
<organism evidence="8 9">
    <name type="scientific">Ziziphus jujuba</name>
    <name type="common">Chinese jujube</name>
    <name type="synonym">Ziziphus sativa</name>
    <dbReference type="NCBI Taxonomy" id="326968"/>
    <lineage>
        <taxon>Eukaryota</taxon>
        <taxon>Viridiplantae</taxon>
        <taxon>Streptophyta</taxon>
        <taxon>Embryophyta</taxon>
        <taxon>Tracheophyta</taxon>
        <taxon>Spermatophyta</taxon>
        <taxon>Magnoliopsida</taxon>
        <taxon>eudicotyledons</taxon>
        <taxon>Gunneridae</taxon>
        <taxon>Pentapetalae</taxon>
        <taxon>rosids</taxon>
        <taxon>fabids</taxon>
        <taxon>Rosales</taxon>
        <taxon>Rhamnaceae</taxon>
        <taxon>Paliureae</taxon>
        <taxon>Ziziphus</taxon>
    </lineage>
</organism>
<evidence type="ECO:0000259" key="7">
    <source>
        <dbReference type="PROSITE" id="PS50016"/>
    </source>
</evidence>
<dbReference type="Gene3D" id="3.30.60.20">
    <property type="match status" value="1"/>
</dbReference>
<evidence type="ECO:0000313" key="9">
    <source>
        <dbReference type="RefSeq" id="XP_060669697.1"/>
    </source>
</evidence>
<dbReference type="PANTHER" id="PTHR46288">
    <property type="entry name" value="PHORBOL-ESTER/DAG-TYPE DOMAIN-CONTAINING PROTEIN"/>
    <property type="match status" value="1"/>
</dbReference>
<dbReference type="Pfam" id="PF03107">
    <property type="entry name" value="C1_2"/>
    <property type="match status" value="1"/>
</dbReference>
<proteinExistence type="predicted"/>
<evidence type="ECO:0000256" key="2">
    <source>
        <dbReference type="ARBA" id="ARBA00022737"/>
    </source>
</evidence>
<dbReference type="SUPFAM" id="SSF57889">
    <property type="entry name" value="Cysteine-rich domain"/>
    <property type="match status" value="3"/>
</dbReference>
<evidence type="ECO:0000256" key="6">
    <source>
        <dbReference type="SAM" id="Coils"/>
    </source>
</evidence>
<keyword evidence="4" id="KW-0862">Zinc</keyword>